<feature type="region of interest" description="Disordered" evidence="7">
    <location>
        <begin position="150"/>
        <end position="173"/>
    </location>
</feature>
<dbReference type="RefSeq" id="XP_013239406.1">
    <property type="nucleotide sequence ID" value="XM_013383952.1"/>
</dbReference>
<evidence type="ECO:0000256" key="1">
    <source>
        <dbReference type="ARBA" id="ARBA00004123"/>
    </source>
</evidence>
<name>A0A098VVU9_9MICR</name>
<evidence type="ECO:0000256" key="7">
    <source>
        <dbReference type="SAM" id="MobiDB-lite"/>
    </source>
</evidence>
<evidence type="ECO:0000256" key="4">
    <source>
        <dbReference type="ARBA" id="ARBA00023242"/>
    </source>
</evidence>
<dbReference type="SUPFAM" id="SSF46689">
    <property type="entry name" value="Homeodomain-like"/>
    <property type="match status" value="1"/>
</dbReference>
<proteinExistence type="predicted"/>
<dbReference type="GeneID" id="25258133"/>
<evidence type="ECO:0000256" key="6">
    <source>
        <dbReference type="RuleBase" id="RU000682"/>
    </source>
</evidence>
<evidence type="ECO:0000256" key="2">
    <source>
        <dbReference type="ARBA" id="ARBA00023125"/>
    </source>
</evidence>
<dbReference type="Gene3D" id="1.10.10.60">
    <property type="entry name" value="Homeodomain-like"/>
    <property type="match status" value="1"/>
</dbReference>
<keyword evidence="4 5" id="KW-0539">Nucleus</keyword>
<evidence type="ECO:0000256" key="5">
    <source>
        <dbReference type="PROSITE-ProRule" id="PRU00108"/>
    </source>
</evidence>
<evidence type="ECO:0000256" key="3">
    <source>
        <dbReference type="ARBA" id="ARBA00023155"/>
    </source>
</evidence>
<comment type="subcellular location">
    <subcellularLocation>
        <location evidence="1 5 6">Nucleus</location>
    </subcellularLocation>
</comment>
<reference evidence="9 10" key="1">
    <citation type="submission" date="2014-04" db="EMBL/GenBank/DDBJ databases">
        <title>A new species of microsporidia sheds light on the evolution of extreme parasitism.</title>
        <authorList>
            <person name="Haag K.L."/>
            <person name="James T.Y."/>
            <person name="Larsson R."/>
            <person name="Schaer T.M."/>
            <person name="Refardt D."/>
            <person name="Pombert J.-F."/>
            <person name="Ebert D."/>
        </authorList>
    </citation>
    <scope>NUCLEOTIDE SEQUENCE [LARGE SCALE GENOMIC DNA]</scope>
    <source>
        <strain evidence="9 10">UGP3</strain>
        <tissue evidence="9">Spores</tissue>
    </source>
</reference>
<sequence length="239" mass="26022">MIHMNNISACGATDIFSPQTMDDRMAAMAMIMAPLHPAVQPMMASSLVNSSYPIMLTGWTSTVPPPTAANQNTWAIGVNGGDGLNSSFPTPYFPPRKTRRRLSVSESRLLNAAFEMHPHPSADMRAKLEKQLGMSRRAVQIWFQNKRAKRRRIEKDGSKGLPSSPGDDDEHFNRGSDSLLVYAPITAPTATLKQPTMATTSSTSLCFDELDISLSDDPFLNALSNDMELLGSCGGNGFL</sequence>
<accession>A0A098VVU9</accession>
<dbReference type="HOGENOM" id="CLU_1161405_0_0_1"/>
<protein>
    <submittedName>
        <fullName evidence="9">Homeobox protein Yox1</fullName>
    </submittedName>
</protein>
<evidence type="ECO:0000313" key="10">
    <source>
        <dbReference type="Proteomes" id="UP000029725"/>
    </source>
</evidence>
<feature type="domain" description="Homeobox" evidence="8">
    <location>
        <begin position="93"/>
        <end position="153"/>
    </location>
</feature>
<dbReference type="InterPro" id="IPR001356">
    <property type="entry name" value="HD"/>
</dbReference>
<dbReference type="GO" id="GO:0030154">
    <property type="term" value="P:cell differentiation"/>
    <property type="evidence" value="ECO:0007669"/>
    <property type="project" value="TreeGrafter"/>
</dbReference>
<feature type="DNA-binding region" description="Homeobox" evidence="5">
    <location>
        <begin position="95"/>
        <end position="154"/>
    </location>
</feature>
<dbReference type="GO" id="GO:0000978">
    <property type="term" value="F:RNA polymerase II cis-regulatory region sequence-specific DNA binding"/>
    <property type="evidence" value="ECO:0007669"/>
    <property type="project" value="TreeGrafter"/>
</dbReference>
<dbReference type="VEuPathDB" id="MicrosporidiaDB:DI09_11p240"/>
<dbReference type="PANTHER" id="PTHR24324:SF5">
    <property type="entry name" value="HEMATOPOIETICALLY-EXPRESSED HOMEOBOX PROTEIN HHEX"/>
    <property type="match status" value="1"/>
</dbReference>
<dbReference type="GO" id="GO:0006357">
    <property type="term" value="P:regulation of transcription by RNA polymerase II"/>
    <property type="evidence" value="ECO:0007669"/>
    <property type="project" value="TreeGrafter"/>
</dbReference>
<dbReference type="Proteomes" id="UP000029725">
    <property type="component" value="Unassembled WGS sequence"/>
</dbReference>
<keyword evidence="3 5" id="KW-0371">Homeobox</keyword>
<dbReference type="AlphaFoldDB" id="A0A098VVU9"/>
<evidence type="ECO:0000259" key="8">
    <source>
        <dbReference type="PROSITE" id="PS50071"/>
    </source>
</evidence>
<keyword evidence="10" id="KW-1185">Reference proteome</keyword>
<dbReference type="InterPro" id="IPR051000">
    <property type="entry name" value="Homeobox_DNA-bind_prot"/>
</dbReference>
<dbReference type="OrthoDB" id="6159439at2759"/>
<dbReference type="PROSITE" id="PS50071">
    <property type="entry name" value="HOMEOBOX_2"/>
    <property type="match status" value="1"/>
</dbReference>
<keyword evidence="2 5" id="KW-0238">DNA-binding</keyword>
<dbReference type="CDD" id="cd00086">
    <property type="entry name" value="homeodomain"/>
    <property type="match status" value="1"/>
</dbReference>
<gene>
    <name evidence="9" type="ORF">DI09_11p240</name>
</gene>
<organism evidence="9 10">
    <name type="scientific">Mitosporidium daphniae</name>
    <dbReference type="NCBI Taxonomy" id="1485682"/>
    <lineage>
        <taxon>Eukaryota</taxon>
        <taxon>Fungi</taxon>
        <taxon>Fungi incertae sedis</taxon>
        <taxon>Microsporidia</taxon>
        <taxon>Mitosporidium</taxon>
    </lineage>
</organism>
<comment type="caution">
    <text evidence="9">The sequence shown here is derived from an EMBL/GenBank/DDBJ whole genome shotgun (WGS) entry which is preliminary data.</text>
</comment>
<dbReference type="EMBL" id="JMKJ01000022">
    <property type="protein sequence ID" value="KGG52979.1"/>
    <property type="molecule type" value="Genomic_DNA"/>
</dbReference>
<dbReference type="SMART" id="SM00389">
    <property type="entry name" value="HOX"/>
    <property type="match status" value="1"/>
</dbReference>
<evidence type="ECO:0000313" key="9">
    <source>
        <dbReference type="EMBL" id="KGG52979.1"/>
    </source>
</evidence>
<dbReference type="InterPro" id="IPR009057">
    <property type="entry name" value="Homeodomain-like_sf"/>
</dbReference>
<dbReference type="PANTHER" id="PTHR24324">
    <property type="entry name" value="HOMEOBOX PROTEIN HHEX"/>
    <property type="match status" value="1"/>
</dbReference>
<dbReference type="Pfam" id="PF00046">
    <property type="entry name" value="Homeodomain"/>
    <property type="match status" value="1"/>
</dbReference>
<dbReference type="GO" id="GO:0005634">
    <property type="term" value="C:nucleus"/>
    <property type="evidence" value="ECO:0007669"/>
    <property type="project" value="UniProtKB-SubCell"/>
</dbReference>